<dbReference type="InterPro" id="IPR010985">
    <property type="entry name" value="Ribbon_hlx_hlx"/>
</dbReference>
<dbReference type="EMBL" id="FMZO01000011">
    <property type="protein sequence ID" value="SDD64016.1"/>
    <property type="molecule type" value="Genomic_DNA"/>
</dbReference>
<proteinExistence type="inferred from homology"/>
<dbReference type="SUPFAM" id="SSF47598">
    <property type="entry name" value="Ribbon-helix-helix"/>
    <property type="match status" value="1"/>
</dbReference>
<dbReference type="Proteomes" id="UP000198757">
    <property type="component" value="Unassembled WGS sequence"/>
</dbReference>
<dbReference type="STRING" id="1285928.SAMN04487894_11195"/>
<dbReference type="CDD" id="cd22231">
    <property type="entry name" value="RHH_NikR_HicB-like"/>
    <property type="match status" value="1"/>
</dbReference>
<feature type="coiled-coil region" evidence="3">
    <location>
        <begin position="33"/>
        <end position="60"/>
    </location>
</feature>
<dbReference type="Gene3D" id="6.10.10.120">
    <property type="entry name" value="Antitoxin ParD1-like"/>
    <property type="match status" value="1"/>
</dbReference>
<dbReference type="InterPro" id="IPR038296">
    <property type="entry name" value="ParD_sf"/>
</dbReference>
<keyword evidence="3" id="KW-0175">Coiled coil</keyword>
<dbReference type="PANTHER" id="PTHR36582">
    <property type="entry name" value="ANTITOXIN PARD"/>
    <property type="match status" value="1"/>
</dbReference>
<protein>
    <submittedName>
        <fullName evidence="4">Antitoxin ParD1/3/4</fullName>
    </submittedName>
</protein>
<dbReference type="NCBIfam" id="TIGR02606">
    <property type="entry name" value="antidote_CC2985"/>
    <property type="match status" value="1"/>
</dbReference>
<evidence type="ECO:0000313" key="4">
    <source>
        <dbReference type="EMBL" id="SDD64016.1"/>
    </source>
</evidence>
<organism evidence="4 5">
    <name type="scientific">Niabella drilacis (strain DSM 25811 / CCM 8410 / CCUG 62505 / LMG 26954 / E90)</name>
    <dbReference type="NCBI Taxonomy" id="1285928"/>
    <lineage>
        <taxon>Bacteria</taxon>
        <taxon>Pseudomonadati</taxon>
        <taxon>Bacteroidota</taxon>
        <taxon>Chitinophagia</taxon>
        <taxon>Chitinophagales</taxon>
        <taxon>Chitinophagaceae</taxon>
        <taxon>Niabella</taxon>
    </lineage>
</organism>
<gene>
    <name evidence="4" type="ORF">SAMN04487894_11195</name>
</gene>
<keyword evidence="2" id="KW-1277">Toxin-antitoxin system</keyword>
<name>A0A1G6WG25_NIADE</name>
<comment type="similarity">
    <text evidence="1">Belongs to the ParD antitoxin family.</text>
</comment>
<accession>A0A1G6WG25</accession>
<dbReference type="PANTHER" id="PTHR36582:SF2">
    <property type="entry name" value="ANTITOXIN PARD"/>
    <property type="match status" value="1"/>
</dbReference>
<keyword evidence="5" id="KW-1185">Reference proteome</keyword>
<dbReference type="RefSeq" id="WP_090391647.1">
    <property type="nucleotide sequence ID" value="NZ_FMZO01000011.1"/>
</dbReference>
<dbReference type="OrthoDB" id="9815501at2"/>
<evidence type="ECO:0000256" key="1">
    <source>
        <dbReference type="ARBA" id="ARBA00008580"/>
    </source>
</evidence>
<evidence type="ECO:0000256" key="2">
    <source>
        <dbReference type="ARBA" id="ARBA00022649"/>
    </source>
</evidence>
<dbReference type="InterPro" id="IPR022789">
    <property type="entry name" value="ParD"/>
</dbReference>
<dbReference type="AlphaFoldDB" id="A0A1G6WG25"/>
<dbReference type="GO" id="GO:0006355">
    <property type="term" value="P:regulation of DNA-templated transcription"/>
    <property type="evidence" value="ECO:0007669"/>
    <property type="project" value="InterPro"/>
</dbReference>
<evidence type="ECO:0000313" key="5">
    <source>
        <dbReference type="Proteomes" id="UP000198757"/>
    </source>
</evidence>
<dbReference type="Pfam" id="PF03693">
    <property type="entry name" value="ParD_antitoxin"/>
    <property type="match status" value="1"/>
</dbReference>
<evidence type="ECO:0000256" key="3">
    <source>
        <dbReference type="SAM" id="Coils"/>
    </source>
</evidence>
<sequence>MGRNTSVSLGDYFENFVEHSIADGRYKNASEVIRAGLRLLEEEENKMRALKNAIQEGINSGIAKKFDAKKHLANLKSAKRKDG</sequence>
<reference evidence="5" key="1">
    <citation type="submission" date="2016-10" db="EMBL/GenBank/DDBJ databases">
        <authorList>
            <person name="Varghese N."/>
            <person name="Submissions S."/>
        </authorList>
    </citation>
    <scope>NUCLEOTIDE SEQUENCE [LARGE SCALE GENOMIC DNA]</scope>
    <source>
        <strain evidence="5">DSM 25811 / CCM 8410 / LMG 26954 / E90</strain>
    </source>
</reference>